<dbReference type="Proteomes" id="UP000499080">
    <property type="component" value="Unassembled WGS sequence"/>
</dbReference>
<gene>
    <name evidence="1" type="ORF">AVEN_247380_1</name>
</gene>
<accession>A0A4Y2BAZ9</accession>
<keyword evidence="2" id="KW-1185">Reference proteome</keyword>
<comment type="caution">
    <text evidence="1">The sequence shown here is derived from an EMBL/GenBank/DDBJ whole genome shotgun (WGS) entry which is preliminary data.</text>
</comment>
<protein>
    <submittedName>
        <fullName evidence="1">Uncharacterized protein</fullName>
    </submittedName>
</protein>
<evidence type="ECO:0000313" key="1">
    <source>
        <dbReference type="EMBL" id="GBL88525.1"/>
    </source>
</evidence>
<organism evidence="1 2">
    <name type="scientific">Araneus ventricosus</name>
    <name type="common">Orbweaver spider</name>
    <name type="synonym">Epeira ventricosa</name>
    <dbReference type="NCBI Taxonomy" id="182803"/>
    <lineage>
        <taxon>Eukaryota</taxon>
        <taxon>Metazoa</taxon>
        <taxon>Ecdysozoa</taxon>
        <taxon>Arthropoda</taxon>
        <taxon>Chelicerata</taxon>
        <taxon>Arachnida</taxon>
        <taxon>Araneae</taxon>
        <taxon>Araneomorphae</taxon>
        <taxon>Entelegynae</taxon>
        <taxon>Araneoidea</taxon>
        <taxon>Araneidae</taxon>
        <taxon>Araneus</taxon>
    </lineage>
</organism>
<dbReference type="EMBL" id="BGPR01159003">
    <property type="protein sequence ID" value="GBL88525.1"/>
    <property type="molecule type" value="Genomic_DNA"/>
</dbReference>
<evidence type="ECO:0000313" key="2">
    <source>
        <dbReference type="Proteomes" id="UP000499080"/>
    </source>
</evidence>
<name>A0A4Y2BAZ9_ARAVE</name>
<dbReference type="AlphaFoldDB" id="A0A4Y2BAZ9"/>
<sequence>MVTLRIPIETTAVLFRLQILVMRGDKAPPTPVTSARFYVASFEVDTAKRKEVEEKDCSACAVARRPSFITFRVSSTL</sequence>
<reference evidence="1 2" key="1">
    <citation type="journal article" date="2019" name="Sci. Rep.">
        <title>Orb-weaving spider Araneus ventricosus genome elucidates the spidroin gene catalogue.</title>
        <authorList>
            <person name="Kono N."/>
            <person name="Nakamura H."/>
            <person name="Ohtoshi R."/>
            <person name="Moran D.A.P."/>
            <person name="Shinohara A."/>
            <person name="Yoshida Y."/>
            <person name="Fujiwara M."/>
            <person name="Mori M."/>
            <person name="Tomita M."/>
            <person name="Arakawa K."/>
        </authorList>
    </citation>
    <scope>NUCLEOTIDE SEQUENCE [LARGE SCALE GENOMIC DNA]</scope>
</reference>
<proteinExistence type="predicted"/>